<name>A0A8D1PRH9_PIG</name>
<dbReference type="AlphaFoldDB" id="A0A8D1PRH9"/>
<evidence type="ECO:0000256" key="1">
    <source>
        <dbReference type="SAM" id="MobiDB-lite"/>
    </source>
</evidence>
<organism evidence="2 3">
    <name type="scientific">Sus scrofa</name>
    <name type="common">Pig</name>
    <dbReference type="NCBI Taxonomy" id="9823"/>
    <lineage>
        <taxon>Eukaryota</taxon>
        <taxon>Metazoa</taxon>
        <taxon>Chordata</taxon>
        <taxon>Craniata</taxon>
        <taxon>Vertebrata</taxon>
        <taxon>Euteleostomi</taxon>
        <taxon>Mammalia</taxon>
        <taxon>Eutheria</taxon>
        <taxon>Laurasiatheria</taxon>
        <taxon>Artiodactyla</taxon>
        <taxon>Suina</taxon>
        <taxon>Suidae</taxon>
        <taxon>Sus</taxon>
    </lineage>
</organism>
<dbReference type="Proteomes" id="UP000694724">
    <property type="component" value="Unplaced"/>
</dbReference>
<reference evidence="2" key="1">
    <citation type="submission" date="2025-08" db="UniProtKB">
        <authorList>
            <consortium name="Ensembl"/>
        </authorList>
    </citation>
    <scope>IDENTIFICATION</scope>
</reference>
<proteinExistence type="predicted"/>
<evidence type="ECO:0000313" key="3">
    <source>
        <dbReference type="Proteomes" id="UP000694724"/>
    </source>
</evidence>
<accession>A0A8D1PRH9</accession>
<protein>
    <submittedName>
        <fullName evidence="2">Uncharacterized protein</fullName>
    </submittedName>
</protein>
<feature type="region of interest" description="Disordered" evidence="1">
    <location>
        <begin position="16"/>
        <end position="88"/>
    </location>
</feature>
<evidence type="ECO:0000313" key="2">
    <source>
        <dbReference type="Ensembl" id="ENSSSCP00055007668.1"/>
    </source>
</evidence>
<dbReference type="Ensembl" id="ENSSSCT00055009656.1">
    <property type="protein sequence ID" value="ENSSSCP00055007668.1"/>
    <property type="gene ID" value="ENSSSCG00055004901.1"/>
</dbReference>
<sequence length="125" mass="13871">MGGGLFVTIWRNEMRQGLQAGSPPPLPGTCRPGGCRAPGWPTPPAPRKTFSPATPRPRSSKRSARSSCGSRRSRAPCRTSTADRPRLPHLPSICFLWKQDWKERTYFNSNINNKNTTTGNLKSYS</sequence>